<evidence type="ECO:0000313" key="4">
    <source>
        <dbReference type="Proteomes" id="UP000057134"/>
    </source>
</evidence>
<proteinExistence type="predicted"/>
<gene>
    <name evidence="3" type="ORF">R4485_35065</name>
    <name evidence="2" type="ORF">XA26_31460</name>
</gene>
<organism evidence="2 4">
    <name type="scientific">Mycolicibacterium fortuitum</name>
    <name type="common">Mycobacterium fortuitum</name>
    <dbReference type="NCBI Taxonomy" id="1766"/>
    <lineage>
        <taxon>Bacteria</taxon>
        <taxon>Bacillati</taxon>
        <taxon>Actinomycetota</taxon>
        <taxon>Actinomycetes</taxon>
        <taxon>Mycobacteriales</taxon>
        <taxon>Mycobacteriaceae</taxon>
        <taxon>Mycolicibacterium</taxon>
    </lineage>
</organism>
<dbReference type="RefSeq" id="WP_054602315.1">
    <property type="nucleotide sequence ID" value="NZ_CP011269.1"/>
</dbReference>
<dbReference type="KEGG" id="mft:XA26_31460"/>
<feature type="transmembrane region" description="Helical" evidence="1">
    <location>
        <begin position="203"/>
        <end position="220"/>
    </location>
</feature>
<accession>A0A0N9XSU5</accession>
<dbReference type="STRING" id="1766.XA26_31460"/>
<dbReference type="Proteomes" id="UP001186041">
    <property type="component" value="Unassembled WGS sequence"/>
</dbReference>
<dbReference type="EMBL" id="JAWLVV010000068">
    <property type="protein sequence ID" value="MDV7295381.1"/>
    <property type="molecule type" value="Genomic_DNA"/>
</dbReference>
<keyword evidence="1" id="KW-1133">Transmembrane helix</keyword>
<evidence type="ECO:0000313" key="2">
    <source>
        <dbReference type="EMBL" id="ALI26978.1"/>
    </source>
</evidence>
<evidence type="ECO:0000256" key="1">
    <source>
        <dbReference type="SAM" id="Phobius"/>
    </source>
</evidence>
<keyword evidence="1" id="KW-0812">Transmembrane</keyword>
<feature type="transmembrane region" description="Helical" evidence="1">
    <location>
        <begin position="133"/>
        <end position="149"/>
    </location>
</feature>
<dbReference type="PATRIC" id="fig|1766.6.peg.3129"/>
<sequence length="264" mass="27310">MLSRVFSNLVRVRVTLCYATALFVIASLLLVLGPHTQDRVVGRLSTNLDNLGRGNVGTLLGSAFVTAEGYTYLLLPGLICLLALAELLWRSRRLVQAFALGHVGATLIVAGGLAAAIKLGWLPISVAHATDVGLSYGALAVLGTLTAAIPIRWRPAWIGSWVTIALVVAVSGPDFTAIGHAIALTLGILSSIRLSSDARWTPARLMLLTIGGGFGLLMVVGVTPHMAPIALPAGMAVAVIVTRVRRGRIAGPTGGTAGLTTVSA</sequence>
<dbReference type="AlphaFoldDB" id="A0A0N9XSU5"/>
<name>A0A0N9XSU5_MYCFO</name>
<keyword evidence="4" id="KW-1185">Reference proteome</keyword>
<dbReference type="Proteomes" id="UP000057134">
    <property type="component" value="Chromosome"/>
</dbReference>
<feature type="transmembrane region" description="Helical" evidence="1">
    <location>
        <begin position="156"/>
        <end position="172"/>
    </location>
</feature>
<reference evidence="3" key="2">
    <citation type="submission" date="2023-10" db="EMBL/GenBank/DDBJ databases">
        <title>Mycolicibacterium fortuitum clinical isolates causing pulmonary infections in humans.</title>
        <authorList>
            <person name="Mejia-Ponce P.M."/>
            <person name="Zenteno-Cuevas R."/>
            <person name="Licona-Cassani C."/>
        </authorList>
    </citation>
    <scope>NUCLEOTIDE SEQUENCE</scope>
    <source>
        <strain evidence="3">M8</strain>
    </source>
</reference>
<feature type="transmembrane region" description="Helical" evidence="1">
    <location>
        <begin position="98"/>
        <end position="121"/>
    </location>
</feature>
<evidence type="ECO:0000313" key="3">
    <source>
        <dbReference type="EMBL" id="MDV7295381.1"/>
    </source>
</evidence>
<dbReference type="EMBL" id="CP011269">
    <property type="protein sequence ID" value="ALI26978.1"/>
    <property type="molecule type" value="Genomic_DNA"/>
</dbReference>
<protein>
    <submittedName>
        <fullName evidence="3">Rhomboid-like protein</fullName>
    </submittedName>
</protein>
<feature type="transmembrane region" description="Helical" evidence="1">
    <location>
        <begin position="12"/>
        <end position="32"/>
    </location>
</feature>
<dbReference type="InterPro" id="IPR046862">
    <property type="entry name" value="Rhomboid_2"/>
</dbReference>
<keyword evidence="1" id="KW-0472">Membrane</keyword>
<dbReference type="Pfam" id="PF20401">
    <property type="entry name" value="Rhomboid_2"/>
    <property type="match status" value="1"/>
</dbReference>
<reference evidence="2 4" key="1">
    <citation type="journal article" date="2015" name="MBio">
        <title>Enzymatic Degradation of Phenazines Can Generate Energy and Protect Sensitive Organisms from Toxicity.</title>
        <authorList>
            <person name="Costa K.C."/>
            <person name="Bergkessel M."/>
            <person name="Saunders S."/>
            <person name="Korlach J."/>
            <person name="Newman D.K."/>
        </authorList>
    </citation>
    <scope>NUCLEOTIDE SEQUENCE [LARGE SCALE GENOMIC DNA]</scope>
    <source>
        <strain evidence="2 4">CT6</strain>
    </source>
</reference>
<feature type="transmembrane region" description="Helical" evidence="1">
    <location>
        <begin position="69"/>
        <end position="89"/>
    </location>
</feature>